<evidence type="ECO:0000313" key="1">
    <source>
        <dbReference type="EnsemblMetazoa" id="RPRC014332-PA"/>
    </source>
</evidence>
<accession>T1IDG2</accession>
<proteinExistence type="predicted"/>
<organism evidence="1 2">
    <name type="scientific">Rhodnius prolixus</name>
    <name type="common">Triatomid bug</name>
    <dbReference type="NCBI Taxonomy" id="13249"/>
    <lineage>
        <taxon>Eukaryota</taxon>
        <taxon>Metazoa</taxon>
        <taxon>Ecdysozoa</taxon>
        <taxon>Arthropoda</taxon>
        <taxon>Hexapoda</taxon>
        <taxon>Insecta</taxon>
        <taxon>Pterygota</taxon>
        <taxon>Neoptera</taxon>
        <taxon>Paraneoptera</taxon>
        <taxon>Hemiptera</taxon>
        <taxon>Heteroptera</taxon>
        <taxon>Panheteroptera</taxon>
        <taxon>Cimicomorpha</taxon>
        <taxon>Reduviidae</taxon>
        <taxon>Triatominae</taxon>
        <taxon>Rhodnius</taxon>
    </lineage>
</organism>
<evidence type="ECO:0000313" key="2">
    <source>
        <dbReference type="Proteomes" id="UP000015103"/>
    </source>
</evidence>
<reference evidence="1" key="1">
    <citation type="submission" date="2015-05" db="UniProtKB">
        <authorList>
            <consortium name="EnsemblMetazoa"/>
        </authorList>
    </citation>
    <scope>IDENTIFICATION</scope>
</reference>
<dbReference type="HOGENOM" id="CLU_1442748_0_0_1"/>
<dbReference type="AlphaFoldDB" id="T1IDG2"/>
<dbReference type="VEuPathDB" id="VectorBase:RPRC014332"/>
<dbReference type="EnsemblMetazoa" id="RPRC014332-RA">
    <property type="protein sequence ID" value="RPRC014332-PA"/>
    <property type="gene ID" value="RPRC014332"/>
</dbReference>
<protein>
    <submittedName>
        <fullName evidence="1">Uncharacterized protein</fullName>
    </submittedName>
</protein>
<keyword evidence="2" id="KW-1185">Reference proteome</keyword>
<name>T1IDG2_RHOPR</name>
<sequence>MGEQKLEFSCMSEDPNVATFEAKIKEKIYELQIKRNTLSEVRTKLHQEFLEKHNLELSLEKATRECEEIRIQLDVAIKAARHGESERANNREVLARQSVQLEATVKDRNFLQEQIRNLQLENSDLQRQLDQADEKVKSHQHLQETCKIKETQWRTYFDTLQRSLESELEEMKCKKVMKMESSKQCDFE</sequence>
<dbReference type="EMBL" id="ACPB03012769">
    <property type="status" value="NOT_ANNOTATED_CDS"/>
    <property type="molecule type" value="Genomic_DNA"/>
</dbReference>
<dbReference type="Proteomes" id="UP000015103">
    <property type="component" value="Unassembled WGS sequence"/>
</dbReference>
<dbReference type="eggNOG" id="ENOG502SXTI">
    <property type="taxonomic scope" value="Eukaryota"/>
</dbReference>
<dbReference type="InParanoid" id="T1IDG2"/>